<evidence type="ECO:0000313" key="2">
    <source>
        <dbReference type="Proteomes" id="UP000261580"/>
    </source>
</evidence>
<organism evidence="1 2">
    <name type="scientific">Neolamprologus brichardi</name>
    <name type="common">Fairy cichlid</name>
    <name type="synonym">Lamprologus brichardi</name>
    <dbReference type="NCBI Taxonomy" id="32507"/>
    <lineage>
        <taxon>Eukaryota</taxon>
        <taxon>Metazoa</taxon>
        <taxon>Chordata</taxon>
        <taxon>Craniata</taxon>
        <taxon>Vertebrata</taxon>
        <taxon>Euteleostomi</taxon>
        <taxon>Actinopterygii</taxon>
        <taxon>Neopterygii</taxon>
        <taxon>Teleostei</taxon>
        <taxon>Neoteleostei</taxon>
        <taxon>Acanthomorphata</taxon>
        <taxon>Ovalentaria</taxon>
        <taxon>Cichlomorphae</taxon>
        <taxon>Cichliformes</taxon>
        <taxon>Cichlidae</taxon>
        <taxon>African cichlids</taxon>
        <taxon>Pseudocrenilabrinae</taxon>
        <taxon>Lamprologini</taxon>
        <taxon>Neolamprologus</taxon>
    </lineage>
</organism>
<accession>A0A3Q4GC63</accession>
<keyword evidence="2" id="KW-1185">Reference proteome</keyword>
<dbReference type="Ensembl" id="ENSNBRT00000006776.1">
    <property type="protein sequence ID" value="ENSNBRP00000006580.1"/>
    <property type="gene ID" value="ENSNBRG00000005180.1"/>
</dbReference>
<dbReference type="Proteomes" id="UP000261580">
    <property type="component" value="Unassembled WGS sequence"/>
</dbReference>
<proteinExistence type="predicted"/>
<dbReference type="Bgee" id="ENSNBRG00000005180">
    <property type="expression patterns" value="Expressed in camera-type eye and 6 other cell types or tissues"/>
</dbReference>
<name>A0A3Q4GC63_NEOBR</name>
<reference evidence="1" key="2">
    <citation type="submission" date="2025-09" db="UniProtKB">
        <authorList>
            <consortium name="Ensembl"/>
        </authorList>
    </citation>
    <scope>IDENTIFICATION</scope>
</reference>
<evidence type="ECO:0000313" key="1">
    <source>
        <dbReference type="Ensembl" id="ENSNBRP00000006580.1"/>
    </source>
</evidence>
<sequence length="107" mass="12395">MGSGRIDVFSFSVNGLLNQIKSSKILRKMRKEKAHILETLPASRAARDSQNLQKMLHFCDLYHYRDNRILISGYEILVISHSPTEKCSWCQFSSVGEQTSRWHLARK</sequence>
<reference evidence="1" key="1">
    <citation type="submission" date="2025-08" db="UniProtKB">
        <authorList>
            <consortium name="Ensembl"/>
        </authorList>
    </citation>
    <scope>IDENTIFICATION</scope>
</reference>
<dbReference type="AlphaFoldDB" id="A0A3Q4GC63"/>
<protein>
    <submittedName>
        <fullName evidence="1">Uncharacterized protein</fullName>
    </submittedName>
</protein>